<gene>
    <name evidence="2" type="ORF">LCGC14_1837120</name>
</gene>
<name>A0A0F9GEA9_9ZZZZ</name>
<dbReference type="Gene3D" id="3.40.50.300">
    <property type="entry name" value="P-loop containing nucleotide triphosphate hydrolases"/>
    <property type="match status" value="2"/>
</dbReference>
<reference evidence="2" key="1">
    <citation type="journal article" date="2015" name="Nature">
        <title>Complex archaea that bridge the gap between prokaryotes and eukaryotes.</title>
        <authorList>
            <person name="Spang A."/>
            <person name="Saw J.H."/>
            <person name="Jorgensen S.L."/>
            <person name="Zaremba-Niedzwiedzka K."/>
            <person name="Martijn J."/>
            <person name="Lind A.E."/>
            <person name="van Eijk R."/>
            <person name="Schleper C."/>
            <person name="Guy L."/>
            <person name="Ettema T.J."/>
        </authorList>
    </citation>
    <scope>NUCLEOTIDE SEQUENCE</scope>
</reference>
<protein>
    <recommendedName>
        <fullName evidence="1">Rad50/SbcC-type AAA domain-containing protein</fullName>
    </recommendedName>
</protein>
<dbReference type="PANTHER" id="PTHR32114">
    <property type="entry name" value="ABC TRANSPORTER ABCH.3"/>
    <property type="match status" value="1"/>
</dbReference>
<dbReference type="SUPFAM" id="SSF52540">
    <property type="entry name" value="P-loop containing nucleoside triphosphate hydrolases"/>
    <property type="match status" value="1"/>
</dbReference>
<feature type="domain" description="Rad50/SbcC-type AAA" evidence="1">
    <location>
        <begin position="5"/>
        <end position="205"/>
    </location>
</feature>
<organism evidence="2">
    <name type="scientific">marine sediment metagenome</name>
    <dbReference type="NCBI Taxonomy" id="412755"/>
    <lineage>
        <taxon>unclassified sequences</taxon>
        <taxon>metagenomes</taxon>
        <taxon>ecological metagenomes</taxon>
    </lineage>
</organism>
<dbReference type="AlphaFoldDB" id="A0A0F9GEA9"/>
<dbReference type="PANTHER" id="PTHR32114:SF2">
    <property type="entry name" value="ABC TRANSPORTER ABCH.3"/>
    <property type="match status" value="1"/>
</dbReference>
<sequence length="596" mass="67193">MNLIKLKAHNVFSIGNIELDLKDRGLTLVTGWSYDDNNGNMAGKSSLANHCITWGMYGKTVHGVRADAVVNSSIKNAKHCGVWIRFEGIDGVEYRIYRARKPASLNLSQKTYRVDGEEWDDLTKRNERDTQELIDKLLGRDHRTFIQSDFFGQGRERSFLALPGSEQRAVIEEILPLTSLERWNVTAKEATAEAKIRYDDEINKQLLSTERVNMCRIRVEETETRVQNWKSSTGMQIAVDQKELNDVRDISSGIEEEISTLKRALPSKLSTEQVVRLETAKTNGLTMAINNLQIKIDGATTHIGQLTSRPDICSACNQKLPEDVILSNVQVVEDTKKEREAHVLDREEKHFQLSKSNATLHICTEVEKLEAKVNLKQKEVRLETEISRLLSATNQYATMLDSAKSVLELEAKNNEDYHKIASLWHEKLEHCKFWSNAFGRDLKTLLFDQVCPYLEQTTNRYLEDLNNGQIKVRFSTERTMKSGDTKDEFCVTASSATGSSVFELFSGAEKQLTSFAVGMALSDLAGLQTEGASKFMILDEPFLYQSPENCENIVNFITQQLGGKSTILLISNEDNLAGLIPNRVHVTKTNGVSSIE</sequence>
<dbReference type="InterPro" id="IPR038729">
    <property type="entry name" value="Rad50/SbcC_AAA"/>
</dbReference>
<dbReference type="InterPro" id="IPR027417">
    <property type="entry name" value="P-loop_NTPase"/>
</dbReference>
<accession>A0A0F9GEA9</accession>
<dbReference type="EMBL" id="LAZR01018231">
    <property type="protein sequence ID" value="KKL97174.1"/>
    <property type="molecule type" value="Genomic_DNA"/>
</dbReference>
<dbReference type="Pfam" id="PF13476">
    <property type="entry name" value="AAA_23"/>
    <property type="match status" value="1"/>
</dbReference>
<evidence type="ECO:0000313" key="2">
    <source>
        <dbReference type="EMBL" id="KKL97174.1"/>
    </source>
</evidence>
<dbReference type="GO" id="GO:0006302">
    <property type="term" value="P:double-strand break repair"/>
    <property type="evidence" value="ECO:0007669"/>
    <property type="project" value="InterPro"/>
</dbReference>
<dbReference type="GO" id="GO:0016887">
    <property type="term" value="F:ATP hydrolysis activity"/>
    <property type="evidence" value="ECO:0007669"/>
    <property type="project" value="InterPro"/>
</dbReference>
<proteinExistence type="predicted"/>
<comment type="caution">
    <text evidence="2">The sequence shown here is derived from an EMBL/GenBank/DDBJ whole genome shotgun (WGS) entry which is preliminary data.</text>
</comment>
<evidence type="ECO:0000259" key="1">
    <source>
        <dbReference type="Pfam" id="PF13476"/>
    </source>
</evidence>